<dbReference type="SUPFAM" id="SSF46785">
    <property type="entry name" value="Winged helix' DNA-binding domain"/>
    <property type="match status" value="1"/>
</dbReference>
<keyword evidence="7" id="KW-1185">Reference proteome</keyword>
<dbReference type="InterPro" id="IPR036388">
    <property type="entry name" value="WH-like_DNA-bd_sf"/>
</dbReference>
<feature type="domain" description="HTH lysR-type" evidence="5">
    <location>
        <begin position="11"/>
        <end position="63"/>
    </location>
</feature>
<dbReference type="FunFam" id="1.10.10.10:FF:000001">
    <property type="entry name" value="LysR family transcriptional regulator"/>
    <property type="match status" value="1"/>
</dbReference>
<evidence type="ECO:0000256" key="3">
    <source>
        <dbReference type="ARBA" id="ARBA00023125"/>
    </source>
</evidence>
<comment type="similarity">
    <text evidence="1">Belongs to the LysR transcriptional regulatory family.</text>
</comment>
<keyword evidence="3 6" id="KW-0238">DNA-binding</keyword>
<dbReference type="InterPro" id="IPR005119">
    <property type="entry name" value="LysR_subst-bd"/>
</dbReference>
<evidence type="ECO:0000256" key="4">
    <source>
        <dbReference type="ARBA" id="ARBA00023163"/>
    </source>
</evidence>
<keyword evidence="4" id="KW-0804">Transcription</keyword>
<evidence type="ECO:0000259" key="5">
    <source>
        <dbReference type="PROSITE" id="PS50931"/>
    </source>
</evidence>
<dbReference type="GO" id="GO:0003677">
    <property type="term" value="F:DNA binding"/>
    <property type="evidence" value="ECO:0007669"/>
    <property type="project" value="UniProtKB-KW"/>
</dbReference>
<keyword evidence="2" id="KW-0805">Transcription regulation</keyword>
<dbReference type="Pfam" id="PF00126">
    <property type="entry name" value="HTH_1"/>
    <property type="match status" value="1"/>
</dbReference>
<dbReference type="Gene3D" id="3.40.190.10">
    <property type="entry name" value="Periplasmic binding protein-like II"/>
    <property type="match status" value="2"/>
</dbReference>
<evidence type="ECO:0000313" key="6">
    <source>
        <dbReference type="EMBL" id="MBE1604275.1"/>
    </source>
</evidence>
<proteinExistence type="inferred from homology"/>
<evidence type="ECO:0000256" key="2">
    <source>
        <dbReference type="ARBA" id="ARBA00023015"/>
    </source>
</evidence>
<organism evidence="6 7">
    <name type="scientific">Actinopolymorpha pittospori</name>
    <dbReference type="NCBI Taxonomy" id="648752"/>
    <lineage>
        <taxon>Bacteria</taxon>
        <taxon>Bacillati</taxon>
        <taxon>Actinomycetota</taxon>
        <taxon>Actinomycetes</taxon>
        <taxon>Propionibacteriales</taxon>
        <taxon>Actinopolymorphaceae</taxon>
        <taxon>Actinopolymorpha</taxon>
    </lineage>
</organism>
<accession>A0A927R9S3</accession>
<dbReference type="PANTHER" id="PTHR30346">
    <property type="entry name" value="TRANSCRIPTIONAL DUAL REGULATOR HCAR-RELATED"/>
    <property type="match status" value="1"/>
</dbReference>
<protein>
    <submittedName>
        <fullName evidence="6">DNA-binding transcriptional LysR family regulator</fullName>
    </submittedName>
</protein>
<dbReference type="PROSITE" id="PS50931">
    <property type="entry name" value="HTH_LYSR"/>
    <property type="match status" value="1"/>
</dbReference>
<dbReference type="GO" id="GO:0003700">
    <property type="term" value="F:DNA-binding transcription factor activity"/>
    <property type="evidence" value="ECO:0007669"/>
    <property type="project" value="InterPro"/>
</dbReference>
<comment type="caution">
    <text evidence="6">The sequence shown here is derived from an EMBL/GenBank/DDBJ whole genome shotgun (WGS) entry which is preliminary data.</text>
</comment>
<dbReference type="PANTHER" id="PTHR30346:SF29">
    <property type="entry name" value="LYSR SUBSTRATE-BINDING"/>
    <property type="match status" value="1"/>
</dbReference>
<dbReference type="GO" id="GO:0032993">
    <property type="term" value="C:protein-DNA complex"/>
    <property type="evidence" value="ECO:0007669"/>
    <property type="project" value="TreeGrafter"/>
</dbReference>
<name>A0A927R9S3_9ACTN</name>
<dbReference type="EMBL" id="JADBEM010000001">
    <property type="protein sequence ID" value="MBE1604275.1"/>
    <property type="molecule type" value="Genomic_DNA"/>
</dbReference>
<dbReference type="RefSeq" id="WP_192748854.1">
    <property type="nucleotide sequence ID" value="NZ_BAABJL010000209.1"/>
</dbReference>
<dbReference type="Pfam" id="PF03466">
    <property type="entry name" value="LysR_substrate"/>
    <property type="match status" value="1"/>
</dbReference>
<evidence type="ECO:0000313" key="7">
    <source>
        <dbReference type="Proteomes" id="UP000638648"/>
    </source>
</evidence>
<evidence type="ECO:0000256" key="1">
    <source>
        <dbReference type="ARBA" id="ARBA00009437"/>
    </source>
</evidence>
<dbReference type="InterPro" id="IPR000847">
    <property type="entry name" value="LysR_HTH_N"/>
</dbReference>
<sequence length="309" mass="32703">MALGDASLVSLRVFREVAERGTLTAAAAALGYTESGVSRQIASLERAAGTPLLERHHNGVSTTQAGQIVLHHAAATVDQMDAAAREVAGIPDEAGTVRLGWFPSAGVLLVPRALSALRDKHPAITVISCEESTPRLVRALRTFKLDLVLLVSMPPYHPLDTETPALATQTLTEHSCRIAVPATHPLARGDYVDVTDLHGQPWISGRGGIVRGGPAEGPQLGVWPGLDERPEITHAARDWLAKLHLVAAGFGLTTIPAVLQDAVPPGVRVLPVRGGQSEQRRILLARLPGDPSEPVIRVAEALRTAALTI</sequence>
<gene>
    <name evidence="6" type="ORF">HEB94_001123</name>
</gene>
<dbReference type="Proteomes" id="UP000638648">
    <property type="component" value="Unassembled WGS sequence"/>
</dbReference>
<dbReference type="AlphaFoldDB" id="A0A927R9S3"/>
<dbReference type="Gene3D" id="1.10.10.10">
    <property type="entry name" value="Winged helix-like DNA-binding domain superfamily/Winged helix DNA-binding domain"/>
    <property type="match status" value="1"/>
</dbReference>
<reference evidence="6" key="1">
    <citation type="submission" date="2020-10" db="EMBL/GenBank/DDBJ databases">
        <title>Sequencing the genomes of 1000 actinobacteria strains.</title>
        <authorList>
            <person name="Klenk H.-P."/>
        </authorList>
    </citation>
    <scope>NUCLEOTIDE SEQUENCE</scope>
    <source>
        <strain evidence="6">DSM 45354</strain>
    </source>
</reference>
<dbReference type="InterPro" id="IPR036390">
    <property type="entry name" value="WH_DNA-bd_sf"/>
</dbReference>
<dbReference type="SUPFAM" id="SSF53850">
    <property type="entry name" value="Periplasmic binding protein-like II"/>
    <property type="match status" value="1"/>
</dbReference>